<organism evidence="1 2">
    <name type="scientific">Grus japonensis</name>
    <name type="common">Japanese crane</name>
    <name type="synonym">Red-crowned crane</name>
    <dbReference type="NCBI Taxonomy" id="30415"/>
    <lineage>
        <taxon>Eukaryota</taxon>
        <taxon>Metazoa</taxon>
        <taxon>Chordata</taxon>
        <taxon>Craniata</taxon>
        <taxon>Vertebrata</taxon>
        <taxon>Euteleostomi</taxon>
        <taxon>Archelosauria</taxon>
        <taxon>Archosauria</taxon>
        <taxon>Dinosauria</taxon>
        <taxon>Saurischia</taxon>
        <taxon>Theropoda</taxon>
        <taxon>Coelurosauria</taxon>
        <taxon>Aves</taxon>
        <taxon>Neognathae</taxon>
        <taxon>Neoaves</taxon>
        <taxon>Gruiformes</taxon>
        <taxon>Gruidae</taxon>
        <taxon>Grus</taxon>
    </lineage>
</organism>
<proteinExistence type="predicted"/>
<dbReference type="Proteomes" id="UP001623348">
    <property type="component" value="Unassembled WGS sequence"/>
</dbReference>
<reference evidence="1 2" key="1">
    <citation type="submission" date="2024-06" db="EMBL/GenBank/DDBJ databases">
        <title>The draft genome of Grus japonensis, version 3.</title>
        <authorList>
            <person name="Nabeshima K."/>
            <person name="Suzuki S."/>
            <person name="Onuma M."/>
        </authorList>
    </citation>
    <scope>NUCLEOTIDE SEQUENCE [LARGE SCALE GENOMIC DNA]</scope>
    <source>
        <strain evidence="1 2">451A</strain>
    </source>
</reference>
<protein>
    <recommendedName>
        <fullName evidence="3">Rna-directed dna polymerase from mobile element jockey-like</fullName>
    </recommendedName>
</protein>
<sequence length="193" mass="21640">MLEHFMKNSSLRKGLTLEKFMKDCIPCKGSHTGTREKSEEEEVAGTVCYGFTATPISHPPVLLGDGGEVGSEEVLRKKGGVGEAVFRFVLISHYPALILLVEHEEGEESKFANDTKLCGVVDMPEGRDAIQRNLDRLERWAHAKCTKFKAKCKVLHMGQHNPKHNYRLGGEWIQSSPEEKDLGFLIDEKLNMS</sequence>
<keyword evidence="2" id="KW-1185">Reference proteome</keyword>
<accession>A0ABC9WMB3</accession>
<dbReference type="EMBL" id="BAAFJT010000003">
    <property type="protein sequence ID" value="GAB0186406.1"/>
    <property type="molecule type" value="Genomic_DNA"/>
</dbReference>
<dbReference type="PANTHER" id="PTHR33332">
    <property type="entry name" value="REVERSE TRANSCRIPTASE DOMAIN-CONTAINING PROTEIN"/>
    <property type="match status" value="1"/>
</dbReference>
<comment type="caution">
    <text evidence="1">The sequence shown here is derived from an EMBL/GenBank/DDBJ whole genome shotgun (WGS) entry which is preliminary data.</text>
</comment>
<gene>
    <name evidence="1" type="ORF">GRJ2_001105900</name>
</gene>
<name>A0ABC9WMB3_GRUJA</name>
<evidence type="ECO:0000313" key="2">
    <source>
        <dbReference type="Proteomes" id="UP001623348"/>
    </source>
</evidence>
<evidence type="ECO:0000313" key="1">
    <source>
        <dbReference type="EMBL" id="GAB0186406.1"/>
    </source>
</evidence>
<evidence type="ECO:0008006" key="3">
    <source>
        <dbReference type="Google" id="ProtNLM"/>
    </source>
</evidence>
<dbReference type="AlphaFoldDB" id="A0ABC9WMB3"/>